<organism evidence="10 11">
    <name type="scientific">Momordica charantia</name>
    <name type="common">Bitter gourd</name>
    <name type="synonym">Balsam pear</name>
    <dbReference type="NCBI Taxonomy" id="3673"/>
    <lineage>
        <taxon>Eukaryota</taxon>
        <taxon>Viridiplantae</taxon>
        <taxon>Streptophyta</taxon>
        <taxon>Embryophyta</taxon>
        <taxon>Tracheophyta</taxon>
        <taxon>Spermatophyta</taxon>
        <taxon>Magnoliopsida</taxon>
        <taxon>eudicotyledons</taxon>
        <taxon>Gunneridae</taxon>
        <taxon>Pentapetalae</taxon>
        <taxon>rosids</taxon>
        <taxon>fabids</taxon>
        <taxon>Cucurbitales</taxon>
        <taxon>Cucurbitaceae</taxon>
        <taxon>Momordiceae</taxon>
        <taxon>Momordica</taxon>
    </lineage>
</organism>
<evidence type="ECO:0000256" key="2">
    <source>
        <dbReference type="ARBA" id="ARBA00022737"/>
    </source>
</evidence>
<feature type="domain" description="HTH myb-type" evidence="9">
    <location>
        <begin position="22"/>
        <end position="75"/>
    </location>
</feature>
<evidence type="ECO:0000256" key="6">
    <source>
        <dbReference type="ARBA" id="ARBA00023242"/>
    </source>
</evidence>
<dbReference type="CDD" id="cd00167">
    <property type="entry name" value="SANT"/>
    <property type="match status" value="2"/>
</dbReference>
<dbReference type="RefSeq" id="XP_022135411.1">
    <property type="nucleotide sequence ID" value="XM_022279719.1"/>
</dbReference>
<evidence type="ECO:0000256" key="5">
    <source>
        <dbReference type="ARBA" id="ARBA00023163"/>
    </source>
</evidence>
<accession>A0A6J1C0P4</accession>
<dbReference type="GO" id="GO:0043565">
    <property type="term" value="F:sequence-specific DNA binding"/>
    <property type="evidence" value="ECO:0007669"/>
    <property type="project" value="InterPro"/>
</dbReference>
<feature type="domain" description="Myb-like" evidence="8">
    <location>
        <begin position="19"/>
        <end position="71"/>
    </location>
</feature>
<dbReference type="FunFam" id="1.10.10.60:FF:000011">
    <property type="entry name" value="Myb transcription factor"/>
    <property type="match status" value="1"/>
</dbReference>
<feature type="domain" description="HTH myb-type" evidence="9">
    <location>
        <begin position="76"/>
        <end position="126"/>
    </location>
</feature>
<evidence type="ECO:0000313" key="11">
    <source>
        <dbReference type="RefSeq" id="XP_022135411.1"/>
    </source>
</evidence>
<keyword evidence="3" id="KW-0805">Transcription regulation</keyword>
<feature type="region of interest" description="Disordered" evidence="7">
    <location>
        <begin position="156"/>
        <end position="198"/>
    </location>
</feature>
<reference evidence="11" key="1">
    <citation type="submission" date="2025-08" db="UniProtKB">
        <authorList>
            <consortium name="RefSeq"/>
        </authorList>
    </citation>
    <scope>IDENTIFICATION</scope>
    <source>
        <strain evidence="11">OHB3-1</strain>
    </source>
</reference>
<evidence type="ECO:0000313" key="10">
    <source>
        <dbReference type="Proteomes" id="UP000504603"/>
    </source>
</evidence>
<dbReference type="PROSITE" id="PS50090">
    <property type="entry name" value="MYB_LIKE"/>
    <property type="match status" value="2"/>
</dbReference>
<evidence type="ECO:0000256" key="4">
    <source>
        <dbReference type="ARBA" id="ARBA00023125"/>
    </source>
</evidence>
<dbReference type="InterPro" id="IPR009057">
    <property type="entry name" value="Homeodomain-like_sf"/>
</dbReference>
<keyword evidence="2" id="KW-0677">Repeat</keyword>
<dbReference type="SMART" id="SM00717">
    <property type="entry name" value="SANT"/>
    <property type="match status" value="2"/>
</dbReference>
<gene>
    <name evidence="11" type="primary">LOC111007370</name>
</gene>
<dbReference type="Proteomes" id="UP000504603">
    <property type="component" value="Unplaced"/>
</dbReference>
<dbReference type="InterPro" id="IPR044676">
    <property type="entry name" value="EOBI/EOBII-like_plant"/>
</dbReference>
<sequence length="249" mass="28386">MAKSQTSSCSSSTVVEDDQIGLRRGPWTADEDSLLIRSISVHGEGRWNLLAIRSGLRRTGKSCRLRWLNYLKPDVKRGSLSPHEQLLILDLHCRWGNRWSKIAQELPGRTDNEIKNYWRTRVQRQAKLLNIDTNSPEFKDIINRFWIPRLVQQIHEESSNSSPPSSSSSSSPQLSDSDEKRPRFVTAEEDEKVTGSDPLLFSDVVPSWNHGGGGDMGDFDYPIGEFTSWMEEDDSDCGGLWNFEGLWQF</sequence>
<keyword evidence="6" id="KW-0539">Nucleus</keyword>
<dbReference type="KEGG" id="mcha:111007370"/>
<keyword evidence="4" id="KW-0238">DNA-binding</keyword>
<dbReference type="SUPFAM" id="SSF46689">
    <property type="entry name" value="Homeodomain-like"/>
    <property type="match status" value="1"/>
</dbReference>
<dbReference type="GO" id="GO:0005634">
    <property type="term" value="C:nucleus"/>
    <property type="evidence" value="ECO:0007669"/>
    <property type="project" value="UniProtKB-SubCell"/>
</dbReference>
<dbReference type="InterPro" id="IPR001005">
    <property type="entry name" value="SANT/Myb"/>
</dbReference>
<dbReference type="GO" id="GO:0003700">
    <property type="term" value="F:DNA-binding transcription factor activity"/>
    <property type="evidence" value="ECO:0007669"/>
    <property type="project" value="InterPro"/>
</dbReference>
<dbReference type="FunFam" id="1.10.10.60:FF:000079">
    <property type="entry name" value="MYB transcription factor"/>
    <property type="match status" value="1"/>
</dbReference>
<dbReference type="OrthoDB" id="2143914at2759"/>
<evidence type="ECO:0000256" key="7">
    <source>
        <dbReference type="SAM" id="MobiDB-lite"/>
    </source>
</evidence>
<dbReference type="PANTHER" id="PTHR45675">
    <property type="entry name" value="MYB TRANSCRIPTION FACTOR-RELATED-RELATED"/>
    <property type="match status" value="1"/>
</dbReference>
<protein>
    <submittedName>
        <fullName evidence="11">Transcription factor JAMYB-like</fullName>
    </submittedName>
</protein>
<evidence type="ECO:0000259" key="9">
    <source>
        <dbReference type="PROSITE" id="PS51294"/>
    </source>
</evidence>
<evidence type="ECO:0000256" key="3">
    <source>
        <dbReference type="ARBA" id="ARBA00023015"/>
    </source>
</evidence>
<keyword evidence="5" id="KW-0804">Transcription</keyword>
<proteinExistence type="predicted"/>
<evidence type="ECO:0000259" key="8">
    <source>
        <dbReference type="PROSITE" id="PS50090"/>
    </source>
</evidence>
<dbReference type="PROSITE" id="PS51294">
    <property type="entry name" value="HTH_MYB"/>
    <property type="match status" value="2"/>
</dbReference>
<keyword evidence="10" id="KW-1185">Reference proteome</keyword>
<dbReference type="PANTHER" id="PTHR45675:SF117">
    <property type="entry name" value="MYB-RELATED PROTEIN MYBAS2-LIKE"/>
    <property type="match status" value="1"/>
</dbReference>
<comment type="subcellular location">
    <subcellularLocation>
        <location evidence="1">Nucleus</location>
    </subcellularLocation>
</comment>
<feature type="domain" description="Myb-like" evidence="8">
    <location>
        <begin position="72"/>
        <end position="122"/>
    </location>
</feature>
<evidence type="ECO:0000256" key="1">
    <source>
        <dbReference type="ARBA" id="ARBA00004123"/>
    </source>
</evidence>
<name>A0A6J1C0P4_MOMCH</name>
<dbReference type="AlphaFoldDB" id="A0A6J1C0P4"/>
<dbReference type="GeneID" id="111007370"/>
<dbReference type="Gene3D" id="1.10.10.60">
    <property type="entry name" value="Homeodomain-like"/>
    <property type="match status" value="2"/>
</dbReference>
<feature type="compositionally biased region" description="Low complexity" evidence="7">
    <location>
        <begin position="159"/>
        <end position="175"/>
    </location>
</feature>
<dbReference type="InterPro" id="IPR017930">
    <property type="entry name" value="Myb_dom"/>
</dbReference>
<dbReference type="Pfam" id="PF00249">
    <property type="entry name" value="Myb_DNA-binding"/>
    <property type="match status" value="2"/>
</dbReference>